<dbReference type="InterPro" id="IPR036157">
    <property type="entry name" value="dUTPase-like_sf"/>
</dbReference>
<accession>A0AAU8B7N8</accession>
<dbReference type="InterPro" id="IPR008181">
    <property type="entry name" value="dUTPase"/>
</dbReference>
<feature type="region of interest" description="Disordered" evidence="5">
    <location>
        <begin position="127"/>
        <end position="160"/>
    </location>
</feature>
<dbReference type="InterPro" id="IPR033704">
    <property type="entry name" value="dUTPase_trimeric"/>
</dbReference>
<evidence type="ECO:0000256" key="3">
    <source>
        <dbReference type="ARBA" id="ARBA00022801"/>
    </source>
</evidence>
<evidence type="ECO:0000313" key="7">
    <source>
        <dbReference type="EMBL" id="XCD08249.1"/>
    </source>
</evidence>
<dbReference type="GO" id="GO:0046081">
    <property type="term" value="P:dUTP catabolic process"/>
    <property type="evidence" value="ECO:0007669"/>
    <property type="project" value="InterPro"/>
</dbReference>
<dbReference type="GO" id="GO:0006226">
    <property type="term" value="P:dUMP biosynthetic process"/>
    <property type="evidence" value="ECO:0007669"/>
    <property type="project" value="InterPro"/>
</dbReference>
<dbReference type="Pfam" id="PF00692">
    <property type="entry name" value="dUTPase"/>
    <property type="match status" value="1"/>
</dbReference>
<feature type="compositionally biased region" description="Polar residues" evidence="5">
    <location>
        <begin position="140"/>
        <end position="149"/>
    </location>
</feature>
<evidence type="ECO:0000256" key="4">
    <source>
        <dbReference type="ARBA" id="ARBA00023080"/>
    </source>
</evidence>
<evidence type="ECO:0000256" key="1">
    <source>
        <dbReference type="ARBA" id="ARBA00006581"/>
    </source>
</evidence>
<dbReference type="PANTHER" id="PTHR11241:SF0">
    <property type="entry name" value="DEOXYURIDINE 5'-TRIPHOSPHATE NUCLEOTIDOHYDROLASE"/>
    <property type="match status" value="1"/>
</dbReference>
<evidence type="ECO:0000256" key="5">
    <source>
        <dbReference type="SAM" id="MobiDB-lite"/>
    </source>
</evidence>
<protein>
    <recommendedName>
        <fullName evidence="2">dUTP diphosphatase</fullName>
        <ecNumber evidence="2">3.6.1.23</ecNumber>
    </recommendedName>
</protein>
<keyword evidence="4" id="KW-0546">Nucleotide metabolism</keyword>
<proteinExistence type="inferred from homology"/>
<dbReference type="Gene3D" id="2.70.40.10">
    <property type="match status" value="1"/>
</dbReference>
<comment type="similarity">
    <text evidence="1">Belongs to the dUTPase family.</text>
</comment>
<keyword evidence="3" id="KW-0378">Hydrolase</keyword>
<sequence>MKLKIKRLSEKAIMPIKAHKGDAGLDLTTTGVTTEINECGQLMIRYHTDLAVEIPEGYVGLLFPRSSLYKKAMQLTNSVGVIDSGYRGEIMAVFKTTTDVIPAVYKEGEKFCQLVIVPIPEVEIEEATELTESERGENGYGSSDNNTEPVSVEPIPQAES</sequence>
<evidence type="ECO:0000256" key="2">
    <source>
        <dbReference type="ARBA" id="ARBA00012379"/>
    </source>
</evidence>
<organism evidence="7">
    <name type="scientific">Dulem virus 42</name>
    <dbReference type="NCBI Taxonomy" id="3145760"/>
    <lineage>
        <taxon>Viruses</taxon>
        <taxon>Duplodnaviria</taxon>
        <taxon>Heunggongvirae</taxon>
        <taxon>Uroviricota</taxon>
        <taxon>Caudoviricetes</taxon>
    </lineage>
</organism>
<feature type="domain" description="dUTPase-like" evidence="6">
    <location>
        <begin position="11"/>
        <end position="143"/>
    </location>
</feature>
<dbReference type="EC" id="3.6.1.23" evidence="2"/>
<dbReference type="PANTHER" id="PTHR11241">
    <property type="entry name" value="DEOXYURIDINE 5'-TRIPHOSPHATE NUCLEOTIDOHYDROLASE"/>
    <property type="match status" value="1"/>
</dbReference>
<dbReference type="EMBL" id="PP511876">
    <property type="protein sequence ID" value="XCD08249.1"/>
    <property type="molecule type" value="Genomic_DNA"/>
</dbReference>
<reference evidence="7" key="1">
    <citation type="submission" date="2024-03" db="EMBL/GenBank/DDBJ databases">
        <title>Diverse circular DNA viruses in blood, oral, and fecal samples of captive lemurs.</title>
        <authorList>
            <person name="Paietta E.N."/>
            <person name="Kraberger S."/>
            <person name="Lund M.C."/>
            <person name="Custer J.M."/>
            <person name="Vargas K.M."/>
            <person name="Ehmke E.E."/>
            <person name="Yoder A.D."/>
            <person name="Varsani A."/>
        </authorList>
    </citation>
    <scope>NUCLEOTIDE SEQUENCE</scope>
    <source>
        <strain evidence="7">Duke_30FF_63</strain>
    </source>
</reference>
<dbReference type="CDD" id="cd07557">
    <property type="entry name" value="trimeric_dUTPase"/>
    <property type="match status" value="1"/>
</dbReference>
<dbReference type="SUPFAM" id="SSF51283">
    <property type="entry name" value="dUTPase-like"/>
    <property type="match status" value="1"/>
</dbReference>
<name>A0AAU8B7N8_9CAUD</name>
<dbReference type="NCBIfam" id="TIGR00576">
    <property type="entry name" value="dut"/>
    <property type="match status" value="1"/>
</dbReference>
<dbReference type="InterPro" id="IPR029054">
    <property type="entry name" value="dUTPase-like"/>
</dbReference>
<dbReference type="GO" id="GO:0000287">
    <property type="term" value="F:magnesium ion binding"/>
    <property type="evidence" value="ECO:0007669"/>
    <property type="project" value="InterPro"/>
</dbReference>
<evidence type="ECO:0000259" key="6">
    <source>
        <dbReference type="Pfam" id="PF00692"/>
    </source>
</evidence>
<dbReference type="GO" id="GO:0004170">
    <property type="term" value="F:dUTP diphosphatase activity"/>
    <property type="evidence" value="ECO:0007669"/>
    <property type="project" value="UniProtKB-EC"/>
</dbReference>